<name>A0A5N5U9C9_9EURY</name>
<sequence>MDESTAANIEYVVGEGIVEGITANWEALLATADDVAAGLDRDTVVCEPTDVTVVPATDRFGLTAVVDDDTFGRLDALDPDAFEPTHVARAESDGLVLLLVVFESDEQAVVLPLYYERTADAEGVLRDHDGALPIRVRSLTALEPVSFVLDSPEYVFPETPFDD</sequence>
<dbReference type="OrthoDB" id="373296at2157"/>
<evidence type="ECO:0000313" key="4">
    <source>
        <dbReference type="Proteomes" id="UP000326865"/>
    </source>
</evidence>
<evidence type="ECO:0000313" key="3">
    <source>
        <dbReference type="Proteomes" id="UP000326302"/>
    </source>
</evidence>
<dbReference type="Proteomes" id="UP000326302">
    <property type="component" value="Unassembled WGS sequence"/>
</dbReference>
<dbReference type="EMBL" id="QKKZ01000001">
    <property type="protein sequence ID" value="KAB7516310.1"/>
    <property type="molecule type" value="Genomic_DNA"/>
</dbReference>
<accession>A0A5N5UCU7</accession>
<protein>
    <submittedName>
        <fullName evidence="1">Uncharacterized protein</fullName>
    </submittedName>
</protein>
<dbReference type="RefSeq" id="WP_152120258.1">
    <property type="nucleotide sequence ID" value="NZ_QJOW01000003.1"/>
</dbReference>
<comment type="caution">
    <text evidence="1">The sequence shown here is derived from an EMBL/GenBank/DDBJ whole genome shotgun (WGS) entry which is preliminary data.</text>
</comment>
<gene>
    <name evidence="2" type="ORF">DM867_04050</name>
    <name evidence="1" type="ORF">DMP03_08430</name>
</gene>
<reference evidence="3 4" key="1">
    <citation type="submission" date="2019-10" db="EMBL/GenBank/DDBJ databases">
        <title>Unraveling microbial dark matter from salterns through culturing: the case of the genus Halosegnis.</title>
        <authorList>
            <person name="Duran-Viseras A."/>
            <person name="Andrei A.-S."/>
            <person name="Vera-Gargallo B."/>
            <person name="Ghai R."/>
            <person name="Sanchez-Porro C."/>
            <person name="Ventosa A."/>
        </authorList>
    </citation>
    <scope>NUCLEOTIDE SEQUENCE [LARGE SCALE GENOMIC DNA]</scope>
    <source>
        <strain evidence="1 3">F17-44</strain>
        <strain evidence="2 4">F18-79</strain>
    </source>
</reference>
<accession>A0A5N5U9C9</accession>
<evidence type="ECO:0000313" key="2">
    <source>
        <dbReference type="EMBL" id="KAB7516310.1"/>
    </source>
</evidence>
<dbReference type="EMBL" id="QJOW01000003">
    <property type="protein sequence ID" value="KAB7515256.1"/>
    <property type="molecule type" value="Genomic_DNA"/>
</dbReference>
<dbReference type="AlphaFoldDB" id="A0A5N5U9C9"/>
<dbReference type="InterPro" id="IPR055951">
    <property type="entry name" value="DUF7529"/>
</dbReference>
<dbReference type="Pfam" id="PF24373">
    <property type="entry name" value="DUF7529"/>
    <property type="match status" value="1"/>
</dbReference>
<keyword evidence="4" id="KW-1185">Reference proteome</keyword>
<organism evidence="1 3">
    <name type="scientific">Halosegnis rubeus</name>
    <dbReference type="NCBI Taxonomy" id="2212850"/>
    <lineage>
        <taxon>Archaea</taxon>
        <taxon>Methanobacteriati</taxon>
        <taxon>Methanobacteriota</taxon>
        <taxon>Stenosarchaea group</taxon>
        <taxon>Halobacteria</taxon>
        <taxon>Halobacteriales</taxon>
        <taxon>Natronomonadaceae</taxon>
        <taxon>Halosegnis</taxon>
    </lineage>
</organism>
<dbReference type="Proteomes" id="UP000326865">
    <property type="component" value="Unassembled WGS sequence"/>
</dbReference>
<evidence type="ECO:0000313" key="1">
    <source>
        <dbReference type="EMBL" id="KAB7515256.1"/>
    </source>
</evidence>
<proteinExistence type="predicted"/>